<protein>
    <submittedName>
        <fullName evidence="4 6">Uncharacterized protein</fullName>
    </submittedName>
</protein>
<gene>
    <name evidence="4" type="ORF">TCNE_LOCUS16865</name>
</gene>
<organism evidence="5 6">
    <name type="scientific">Toxocara canis</name>
    <name type="common">Canine roundworm</name>
    <dbReference type="NCBI Taxonomy" id="6265"/>
    <lineage>
        <taxon>Eukaryota</taxon>
        <taxon>Metazoa</taxon>
        <taxon>Ecdysozoa</taxon>
        <taxon>Nematoda</taxon>
        <taxon>Chromadorea</taxon>
        <taxon>Rhabditida</taxon>
        <taxon>Spirurina</taxon>
        <taxon>Ascaridomorpha</taxon>
        <taxon>Ascaridoidea</taxon>
        <taxon>Toxocaridae</taxon>
        <taxon>Toxocara</taxon>
    </lineage>
</organism>
<feature type="transmembrane region" description="Helical" evidence="2">
    <location>
        <begin position="82"/>
        <end position="100"/>
    </location>
</feature>
<accession>A0A183V7Z5</accession>
<proteinExistence type="predicted"/>
<feature type="compositionally biased region" description="Polar residues" evidence="1">
    <location>
        <begin position="121"/>
        <end position="153"/>
    </location>
</feature>
<feature type="compositionally biased region" description="Basic and acidic residues" evidence="1">
    <location>
        <begin position="174"/>
        <end position="191"/>
    </location>
</feature>
<dbReference type="WBParaSite" id="TCNE_0001686601-mRNA-1">
    <property type="protein sequence ID" value="TCNE_0001686601-mRNA-1"/>
    <property type="gene ID" value="TCNE_0001686601"/>
</dbReference>
<feature type="compositionally biased region" description="Basic and acidic residues" evidence="1">
    <location>
        <begin position="308"/>
        <end position="318"/>
    </location>
</feature>
<feature type="chain" id="PRO_5044553658" evidence="3">
    <location>
        <begin position="20"/>
        <end position="318"/>
    </location>
</feature>
<feature type="region of interest" description="Disordered" evidence="1">
    <location>
        <begin position="293"/>
        <end position="318"/>
    </location>
</feature>
<keyword evidence="2" id="KW-1133">Transmembrane helix</keyword>
<evidence type="ECO:0000313" key="4">
    <source>
        <dbReference type="EMBL" id="VDM48186.1"/>
    </source>
</evidence>
<keyword evidence="2" id="KW-0812">Transmembrane</keyword>
<dbReference type="AlphaFoldDB" id="A0A183V7Z5"/>
<evidence type="ECO:0000256" key="2">
    <source>
        <dbReference type="SAM" id="Phobius"/>
    </source>
</evidence>
<dbReference type="EMBL" id="UYWY01023955">
    <property type="protein sequence ID" value="VDM48186.1"/>
    <property type="molecule type" value="Genomic_DNA"/>
</dbReference>
<sequence length="318" mass="35652">MAYLFRVVVCVLLVCVTSGGVQRKRGQVGIVDSKGTMVKELYPSSNIIMEIPGRGPIIWHQERIGREEHCEYVAPAARVVRIAFVIVHVTLGIVAVVLFCREQMNIFKERKIVRATKALSKESSMAPSTSSTVISLKQENDQPGTNQIMQISRNVYRARSDSASKEQKGRRRRPSNDDKSRNQKDKSKSTDVESVSRSTKASASKKRRSKHSPKVARKSKSNLISILQTQLMKKTKRRIAWDEVEMRRHGLVTRECEHVPPPAVTPPSIAVSEHSRLGHDLHSVSIDFSSIEDSMPTTLNAPSTSTTFHDDNNVQRSQ</sequence>
<dbReference type="Proteomes" id="UP000050794">
    <property type="component" value="Unassembled WGS sequence"/>
</dbReference>
<keyword evidence="2" id="KW-0472">Membrane</keyword>
<feature type="signal peptide" evidence="3">
    <location>
        <begin position="1"/>
        <end position="19"/>
    </location>
</feature>
<reference evidence="6" key="1">
    <citation type="submission" date="2016-06" db="UniProtKB">
        <authorList>
            <consortium name="WormBaseParasite"/>
        </authorList>
    </citation>
    <scope>IDENTIFICATION</scope>
</reference>
<feature type="compositionally biased region" description="Basic residues" evidence="1">
    <location>
        <begin position="203"/>
        <end position="220"/>
    </location>
</feature>
<evidence type="ECO:0000256" key="1">
    <source>
        <dbReference type="SAM" id="MobiDB-lite"/>
    </source>
</evidence>
<feature type="region of interest" description="Disordered" evidence="1">
    <location>
        <begin position="119"/>
        <end position="221"/>
    </location>
</feature>
<feature type="compositionally biased region" description="Basic and acidic residues" evidence="1">
    <location>
        <begin position="158"/>
        <end position="167"/>
    </location>
</feature>
<reference evidence="4 5" key="2">
    <citation type="submission" date="2018-11" db="EMBL/GenBank/DDBJ databases">
        <authorList>
            <consortium name="Pathogen Informatics"/>
        </authorList>
    </citation>
    <scope>NUCLEOTIDE SEQUENCE [LARGE SCALE GENOMIC DNA]</scope>
</reference>
<evidence type="ECO:0000313" key="5">
    <source>
        <dbReference type="Proteomes" id="UP000050794"/>
    </source>
</evidence>
<name>A0A183V7Z5_TOXCA</name>
<evidence type="ECO:0000313" key="6">
    <source>
        <dbReference type="WBParaSite" id="TCNE_0001686601-mRNA-1"/>
    </source>
</evidence>
<keyword evidence="3" id="KW-0732">Signal</keyword>
<feature type="compositionally biased region" description="Polar residues" evidence="1">
    <location>
        <begin position="293"/>
        <end position="307"/>
    </location>
</feature>
<keyword evidence="5" id="KW-1185">Reference proteome</keyword>
<evidence type="ECO:0000256" key="3">
    <source>
        <dbReference type="SAM" id="SignalP"/>
    </source>
</evidence>